<dbReference type="AlphaFoldDB" id="A0A4Z2IC41"/>
<reference evidence="2 3" key="1">
    <citation type="submission" date="2019-03" db="EMBL/GenBank/DDBJ databases">
        <title>First draft genome of Liparis tanakae, snailfish: a comprehensive survey of snailfish specific genes.</title>
        <authorList>
            <person name="Kim W."/>
            <person name="Song I."/>
            <person name="Jeong J.-H."/>
            <person name="Kim D."/>
            <person name="Kim S."/>
            <person name="Ryu S."/>
            <person name="Song J.Y."/>
            <person name="Lee S.K."/>
        </authorList>
    </citation>
    <scope>NUCLEOTIDE SEQUENCE [LARGE SCALE GENOMIC DNA]</scope>
    <source>
        <tissue evidence="2">Muscle</tissue>
    </source>
</reference>
<comment type="caution">
    <text evidence="2">The sequence shown here is derived from an EMBL/GenBank/DDBJ whole genome shotgun (WGS) entry which is preliminary data.</text>
</comment>
<name>A0A4Z2IC41_9TELE</name>
<protein>
    <submittedName>
        <fullName evidence="2">Uncharacterized protein</fullName>
    </submittedName>
</protein>
<evidence type="ECO:0000313" key="3">
    <source>
        <dbReference type="Proteomes" id="UP000314294"/>
    </source>
</evidence>
<keyword evidence="3" id="KW-1185">Reference proteome</keyword>
<feature type="region of interest" description="Disordered" evidence="1">
    <location>
        <begin position="1"/>
        <end position="22"/>
    </location>
</feature>
<gene>
    <name evidence="2" type="ORF">EYF80_014212</name>
</gene>
<accession>A0A4Z2IC41</accession>
<dbReference type="Proteomes" id="UP000314294">
    <property type="component" value="Unassembled WGS sequence"/>
</dbReference>
<organism evidence="2 3">
    <name type="scientific">Liparis tanakae</name>
    <name type="common">Tanaka's snailfish</name>
    <dbReference type="NCBI Taxonomy" id="230148"/>
    <lineage>
        <taxon>Eukaryota</taxon>
        <taxon>Metazoa</taxon>
        <taxon>Chordata</taxon>
        <taxon>Craniata</taxon>
        <taxon>Vertebrata</taxon>
        <taxon>Euteleostomi</taxon>
        <taxon>Actinopterygii</taxon>
        <taxon>Neopterygii</taxon>
        <taxon>Teleostei</taxon>
        <taxon>Neoteleostei</taxon>
        <taxon>Acanthomorphata</taxon>
        <taxon>Eupercaria</taxon>
        <taxon>Perciformes</taxon>
        <taxon>Cottioidei</taxon>
        <taxon>Cottales</taxon>
        <taxon>Liparidae</taxon>
        <taxon>Liparis</taxon>
    </lineage>
</organism>
<evidence type="ECO:0000256" key="1">
    <source>
        <dbReference type="SAM" id="MobiDB-lite"/>
    </source>
</evidence>
<proteinExistence type="predicted"/>
<sequence>MVANRDPGVSREPKPGLSVAFPQDRKTRMQGQIAQELWWVTCADDLLDLHAGDVDLLGKLAHSLVGILIVAVRAAAKPRPW</sequence>
<dbReference type="EMBL" id="SRLO01000102">
    <property type="protein sequence ID" value="TNN75566.1"/>
    <property type="molecule type" value="Genomic_DNA"/>
</dbReference>
<evidence type="ECO:0000313" key="2">
    <source>
        <dbReference type="EMBL" id="TNN75566.1"/>
    </source>
</evidence>